<dbReference type="Proteomes" id="UP000028582">
    <property type="component" value="Unassembled WGS sequence"/>
</dbReference>
<dbReference type="OrthoDB" id="120974at2759"/>
<protein>
    <recommendedName>
        <fullName evidence="3">RxLR effector protein</fullName>
    </recommendedName>
</protein>
<dbReference type="EMBL" id="ANJA01000276">
    <property type="protein sequence ID" value="ETO84569.1"/>
    <property type="molecule type" value="Genomic_DNA"/>
</dbReference>
<comment type="caution">
    <text evidence="1">The sequence shown here is derived from an EMBL/GenBank/DDBJ whole genome shotgun (WGS) entry which is preliminary data.</text>
</comment>
<evidence type="ECO:0008006" key="3">
    <source>
        <dbReference type="Google" id="ProtNLM"/>
    </source>
</evidence>
<evidence type="ECO:0000313" key="1">
    <source>
        <dbReference type="EMBL" id="ETO84569.1"/>
    </source>
</evidence>
<accession>A0A081B0A8</accession>
<reference evidence="1 2" key="1">
    <citation type="submission" date="2013-11" db="EMBL/GenBank/DDBJ databases">
        <title>The Genome Sequence of Phytophthora parasitica P1976.</title>
        <authorList>
            <consortium name="The Broad Institute Genomics Platform"/>
            <person name="Russ C."/>
            <person name="Tyler B."/>
            <person name="Panabieres F."/>
            <person name="Shan W."/>
            <person name="Tripathy S."/>
            <person name="Grunwald N."/>
            <person name="Machado M."/>
            <person name="Johnson C.S."/>
            <person name="Walker B."/>
            <person name="Young S."/>
            <person name="Zeng Q."/>
            <person name="Gargeya S."/>
            <person name="Fitzgerald M."/>
            <person name="Haas B."/>
            <person name="Abouelleil A."/>
            <person name="Allen A.W."/>
            <person name="Alvarado L."/>
            <person name="Arachchi H.M."/>
            <person name="Berlin A.M."/>
            <person name="Chapman S.B."/>
            <person name="Gainer-Dewar J."/>
            <person name="Goldberg J."/>
            <person name="Griggs A."/>
            <person name="Gujja S."/>
            <person name="Hansen M."/>
            <person name="Howarth C."/>
            <person name="Imamovic A."/>
            <person name="Ireland A."/>
            <person name="Larimer J."/>
            <person name="McCowan C."/>
            <person name="Murphy C."/>
            <person name="Pearson M."/>
            <person name="Poon T.W."/>
            <person name="Priest M."/>
            <person name="Roberts A."/>
            <person name="Saif S."/>
            <person name="Shea T."/>
            <person name="Sisk P."/>
            <person name="Sykes S."/>
            <person name="Wortman J."/>
            <person name="Nusbaum C."/>
            <person name="Birren B."/>
        </authorList>
    </citation>
    <scope>NUCLEOTIDE SEQUENCE [LARGE SCALE GENOMIC DNA]</scope>
    <source>
        <strain evidence="1 2">P1976</strain>
    </source>
</reference>
<organism evidence="1 2">
    <name type="scientific">Phytophthora nicotianae P1976</name>
    <dbReference type="NCBI Taxonomy" id="1317066"/>
    <lineage>
        <taxon>Eukaryota</taxon>
        <taxon>Sar</taxon>
        <taxon>Stramenopiles</taxon>
        <taxon>Oomycota</taxon>
        <taxon>Peronosporomycetes</taxon>
        <taxon>Peronosporales</taxon>
        <taxon>Peronosporaceae</taxon>
        <taxon>Phytophthora</taxon>
    </lineage>
</organism>
<dbReference type="AlphaFoldDB" id="A0A081B0A8"/>
<evidence type="ECO:0000313" key="2">
    <source>
        <dbReference type="Proteomes" id="UP000028582"/>
    </source>
</evidence>
<proteinExistence type="predicted"/>
<gene>
    <name evidence="1" type="ORF">F444_01514</name>
</gene>
<sequence>MPSTDRFSATIADLVSPVEAKIQHNYDKRWLRGYATENTGADNNSAEATTEERANAVTTLGKGNPEWEAAVMRLAYQHWFDGGKTLDDVRLIMSLPAKGEAVGHTNWGKYLKYVEYVKEKEREAANAAIVAAIKQRLIYKGWYLEGKTFKQVREILELPATGPATNHPNWKKFEGYLAFFKEYSQQF</sequence>
<name>A0A081B0A8_PHYNI</name>